<name>A0A9W6Z4T6_AMBMO</name>
<gene>
    <name evidence="1" type="ORF">Amon01_000833200</name>
</gene>
<keyword evidence="2" id="KW-1185">Reference proteome</keyword>
<evidence type="ECO:0000313" key="2">
    <source>
        <dbReference type="Proteomes" id="UP001165063"/>
    </source>
</evidence>
<reference evidence="1" key="1">
    <citation type="submission" date="2023-04" db="EMBL/GenBank/DDBJ databases">
        <title>Ambrosiozyma monospora NBRC 1965.</title>
        <authorList>
            <person name="Ichikawa N."/>
            <person name="Sato H."/>
            <person name="Tonouchi N."/>
        </authorList>
    </citation>
    <scope>NUCLEOTIDE SEQUENCE</scope>
    <source>
        <strain evidence="1">NBRC 1965</strain>
    </source>
</reference>
<dbReference type="EMBL" id="BSXU01007146">
    <property type="protein sequence ID" value="GMG56265.1"/>
    <property type="molecule type" value="Genomic_DNA"/>
</dbReference>
<dbReference type="Proteomes" id="UP001165063">
    <property type="component" value="Unassembled WGS sequence"/>
</dbReference>
<sequence length="183" mass="21353">MNSLSLPPMLKSLHLQHLDYMEYLNFDLCKRLNKLVVSTWSSHPVTASHPNWELIPNSITTIELDMTNISHNTKYVPSFGMMVPDRIKRANKQIFIHIKTIMGLLLVLHNYKDSRVEDFFKSTGKRTWYCLIKNYSSNVSIVPDPNVRINMKSYAELLRTSLVTLRCAIERENKKKVCVERKL</sequence>
<accession>A0A9W6Z4T6</accession>
<comment type="caution">
    <text evidence="1">The sequence shown here is derived from an EMBL/GenBank/DDBJ whole genome shotgun (WGS) entry which is preliminary data.</text>
</comment>
<proteinExistence type="predicted"/>
<organism evidence="1 2">
    <name type="scientific">Ambrosiozyma monospora</name>
    <name type="common">Yeast</name>
    <name type="synonym">Endomycopsis monosporus</name>
    <dbReference type="NCBI Taxonomy" id="43982"/>
    <lineage>
        <taxon>Eukaryota</taxon>
        <taxon>Fungi</taxon>
        <taxon>Dikarya</taxon>
        <taxon>Ascomycota</taxon>
        <taxon>Saccharomycotina</taxon>
        <taxon>Pichiomycetes</taxon>
        <taxon>Pichiales</taxon>
        <taxon>Pichiaceae</taxon>
        <taxon>Ambrosiozyma</taxon>
    </lineage>
</organism>
<dbReference type="AlphaFoldDB" id="A0A9W6Z4T6"/>
<evidence type="ECO:0000313" key="1">
    <source>
        <dbReference type="EMBL" id="GMG56265.1"/>
    </source>
</evidence>
<protein>
    <submittedName>
        <fullName evidence="1">Unnamed protein product</fullName>
    </submittedName>
</protein>